<proteinExistence type="predicted"/>
<keyword evidence="2" id="KW-1185">Reference proteome</keyword>
<reference evidence="1 2" key="1">
    <citation type="submission" date="2024-02" db="EMBL/GenBank/DDBJ databases">
        <title>A draft genome for the cacao thread blight pathogen Marasmius crinis-equi.</title>
        <authorList>
            <person name="Cohen S.P."/>
            <person name="Baruah I.K."/>
            <person name="Amoako-Attah I."/>
            <person name="Bukari Y."/>
            <person name="Meinhardt L.W."/>
            <person name="Bailey B.A."/>
        </authorList>
    </citation>
    <scope>NUCLEOTIDE SEQUENCE [LARGE SCALE GENOMIC DNA]</scope>
    <source>
        <strain evidence="1 2">GH-76</strain>
    </source>
</reference>
<evidence type="ECO:0000313" key="1">
    <source>
        <dbReference type="EMBL" id="KAL0562411.1"/>
    </source>
</evidence>
<name>A0ABR3EHR9_9AGAR</name>
<gene>
    <name evidence="1" type="ORF">V5O48_019676</name>
</gene>
<dbReference type="Proteomes" id="UP001465976">
    <property type="component" value="Unassembled WGS sequence"/>
</dbReference>
<evidence type="ECO:0000313" key="2">
    <source>
        <dbReference type="Proteomes" id="UP001465976"/>
    </source>
</evidence>
<organism evidence="1 2">
    <name type="scientific">Marasmius crinis-equi</name>
    <dbReference type="NCBI Taxonomy" id="585013"/>
    <lineage>
        <taxon>Eukaryota</taxon>
        <taxon>Fungi</taxon>
        <taxon>Dikarya</taxon>
        <taxon>Basidiomycota</taxon>
        <taxon>Agaricomycotina</taxon>
        <taxon>Agaricomycetes</taxon>
        <taxon>Agaricomycetidae</taxon>
        <taxon>Agaricales</taxon>
        <taxon>Marasmiineae</taxon>
        <taxon>Marasmiaceae</taxon>
        <taxon>Marasmius</taxon>
    </lineage>
</organism>
<dbReference type="EMBL" id="JBAHYK010005856">
    <property type="protein sequence ID" value="KAL0562411.1"/>
    <property type="molecule type" value="Genomic_DNA"/>
</dbReference>
<feature type="non-terminal residue" evidence="1">
    <location>
        <position position="1"/>
    </location>
</feature>
<accession>A0ABR3EHR9</accession>
<protein>
    <submittedName>
        <fullName evidence="1">Uncharacterized protein</fullName>
    </submittedName>
</protein>
<sequence>ASEPSSQQLENYYPSVLPVLEDHPGTDIEAAFDKVKTLGLQEFDIFGIETFGDWLKHVDRMIKWRPSENKGGSYVYMSICLFYIIVDEIRTDST</sequence>
<comment type="caution">
    <text evidence="1">The sequence shown here is derived from an EMBL/GenBank/DDBJ whole genome shotgun (WGS) entry which is preliminary data.</text>
</comment>